<keyword evidence="1" id="KW-0472">Membrane</keyword>
<feature type="transmembrane region" description="Helical" evidence="1">
    <location>
        <begin position="44"/>
        <end position="66"/>
    </location>
</feature>
<comment type="caution">
    <text evidence="2">The sequence shown here is derived from an EMBL/GenBank/DDBJ whole genome shotgun (WGS) entry which is preliminary data.</text>
</comment>
<sequence length="248" mass="27630">MNDEDLSNFFGILKNVLSSLTGMLFVMFRAFNCVLEARSVSACMNTVWCAMCISLYLVTFVMVKILTASMPEKLKRSHAVSWAKLAKIKRIEKRHGMEGFLSVLTTLCAMFLFCLMGSDSVTSASTVQSVGLVGGASVSLLLISVLLTRLSSHGDEEEDEEEEEKADVIVEELANTWVGLSYLFALTYSAVYAAYGVGVDGGQEWEYMMLLFPITLLSYVICFFAKPLRNDRKHKFVVLAVRPSWNSF</sequence>
<dbReference type="AlphaFoldDB" id="A0A9W6Z7K2"/>
<dbReference type="Proteomes" id="UP001165122">
    <property type="component" value="Unassembled WGS sequence"/>
</dbReference>
<gene>
    <name evidence="2" type="ORF">TrLO_g10359</name>
</gene>
<name>A0A9W6Z7K2_9STRA</name>
<feature type="transmembrane region" description="Helical" evidence="1">
    <location>
        <begin position="173"/>
        <end position="195"/>
    </location>
</feature>
<proteinExistence type="predicted"/>
<feature type="transmembrane region" description="Helical" evidence="1">
    <location>
        <begin position="130"/>
        <end position="152"/>
    </location>
</feature>
<evidence type="ECO:0000313" key="2">
    <source>
        <dbReference type="EMBL" id="GMH47141.1"/>
    </source>
</evidence>
<organism evidence="2 3">
    <name type="scientific">Triparma laevis f. longispina</name>
    <dbReference type="NCBI Taxonomy" id="1714387"/>
    <lineage>
        <taxon>Eukaryota</taxon>
        <taxon>Sar</taxon>
        <taxon>Stramenopiles</taxon>
        <taxon>Ochrophyta</taxon>
        <taxon>Bolidophyceae</taxon>
        <taxon>Parmales</taxon>
        <taxon>Triparmaceae</taxon>
        <taxon>Triparma</taxon>
    </lineage>
</organism>
<reference evidence="3" key="1">
    <citation type="journal article" date="2023" name="Commun. Biol.">
        <title>Genome analysis of Parmales, the sister group of diatoms, reveals the evolutionary specialization of diatoms from phago-mixotrophs to photoautotrophs.</title>
        <authorList>
            <person name="Ban H."/>
            <person name="Sato S."/>
            <person name="Yoshikawa S."/>
            <person name="Yamada K."/>
            <person name="Nakamura Y."/>
            <person name="Ichinomiya M."/>
            <person name="Sato N."/>
            <person name="Blanc-Mathieu R."/>
            <person name="Endo H."/>
            <person name="Kuwata A."/>
            <person name="Ogata H."/>
        </authorList>
    </citation>
    <scope>NUCLEOTIDE SEQUENCE [LARGE SCALE GENOMIC DNA]</scope>
    <source>
        <strain evidence="3">NIES 3700</strain>
    </source>
</reference>
<dbReference type="EMBL" id="BRXW01000353">
    <property type="protein sequence ID" value="GMH47141.1"/>
    <property type="molecule type" value="Genomic_DNA"/>
</dbReference>
<keyword evidence="3" id="KW-1185">Reference proteome</keyword>
<accession>A0A9W6Z7K2</accession>
<dbReference type="OrthoDB" id="10607162at2759"/>
<feature type="transmembrane region" description="Helical" evidence="1">
    <location>
        <begin position="99"/>
        <end position="118"/>
    </location>
</feature>
<protein>
    <recommendedName>
        <fullName evidence="4">Transmembrane protein</fullName>
    </recommendedName>
</protein>
<feature type="transmembrane region" description="Helical" evidence="1">
    <location>
        <begin position="207"/>
        <end position="225"/>
    </location>
</feature>
<evidence type="ECO:0008006" key="4">
    <source>
        <dbReference type="Google" id="ProtNLM"/>
    </source>
</evidence>
<evidence type="ECO:0000313" key="3">
    <source>
        <dbReference type="Proteomes" id="UP001165122"/>
    </source>
</evidence>
<keyword evidence="1" id="KW-0812">Transmembrane</keyword>
<feature type="transmembrane region" description="Helical" evidence="1">
    <location>
        <begin position="12"/>
        <end position="32"/>
    </location>
</feature>
<keyword evidence="1" id="KW-1133">Transmembrane helix</keyword>
<evidence type="ECO:0000256" key="1">
    <source>
        <dbReference type="SAM" id="Phobius"/>
    </source>
</evidence>